<keyword evidence="3" id="KW-1185">Reference proteome</keyword>
<dbReference type="Proteomes" id="UP000499080">
    <property type="component" value="Unassembled WGS sequence"/>
</dbReference>
<proteinExistence type="predicted"/>
<comment type="caution">
    <text evidence="2">The sequence shown here is derived from an EMBL/GenBank/DDBJ whole genome shotgun (WGS) entry which is preliminary data.</text>
</comment>
<reference evidence="2 3" key="1">
    <citation type="journal article" date="2019" name="Sci. Rep.">
        <title>Orb-weaving spider Araneus ventricosus genome elucidates the spidroin gene catalogue.</title>
        <authorList>
            <person name="Kono N."/>
            <person name="Nakamura H."/>
            <person name="Ohtoshi R."/>
            <person name="Moran D.A.P."/>
            <person name="Shinohara A."/>
            <person name="Yoshida Y."/>
            <person name="Fujiwara M."/>
            <person name="Mori M."/>
            <person name="Tomita M."/>
            <person name="Arakawa K."/>
        </authorList>
    </citation>
    <scope>NUCLEOTIDE SEQUENCE [LARGE SCALE GENOMIC DNA]</scope>
</reference>
<evidence type="ECO:0000313" key="3">
    <source>
        <dbReference type="Proteomes" id="UP000499080"/>
    </source>
</evidence>
<dbReference type="InterPro" id="IPR036691">
    <property type="entry name" value="Endo/exonu/phosph_ase_sf"/>
</dbReference>
<name>A0A4Y2FU74_ARAVE</name>
<dbReference type="Gene3D" id="3.60.10.10">
    <property type="entry name" value="Endonuclease/exonuclease/phosphatase"/>
    <property type="match status" value="1"/>
</dbReference>
<dbReference type="InterPro" id="IPR005135">
    <property type="entry name" value="Endo/exonuclease/phosphatase"/>
</dbReference>
<accession>A0A4Y2FU74</accession>
<dbReference type="EMBL" id="BGPR01001051">
    <property type="protein sequence ID" value="GBM43995.1"/>
    <property type="molecule type" value="Genomic_DNA"/>
</dbReference>
<dbReference type="Pfam" id="PF14529">
    <property type="entry name" value="Exo_endo_phos_2"/>
    <property type="match status" value="1"/>
</dbReference>
<feature type="domain" description="Endonuclease/exonuclease/phosphatase" evidence="1">
    <location>
        <begin position="85"/>
        <end position="156"/>
    </location>
</feature>
<evidence type="ECO:0000259" key="1">
    <source>
        <dbReference type="Pfam" id="PF14529"/>
    </source>
</evidence>
<protein>
    <recommendedName>
        <fullName evidence="1">Endonuclease/exonuclease/phosphatase domain-containing protein</fullName>
    </recommendedName>
</protein>
<sequence>MNKSSELRDIINKYHPACIAFQETYLKTDKQNIRRYKIFSKHHIQNRASGGAAILAASDTPSMPLNLNTNLQAVAIRIHMQYLVTICSFYLPPPNEQVSHSVLNNLISQFPSPFIILGNLNGRSSFWSSSDSNSRSRQIEQFLADNNLCLLNSDEKNQFTNTNFPFS</sequence>
<dbReference type="AlphaFoldDB" id="A0A4Y2FU74"/>
<organism evidence="2 3">
    <name type="scientific">Araneus ventricosus</name>
    <name type="common">Orbweaver spider</name>
    <name type="synonym">Epeira ventricosa</name>
    <dbReference type="NCBI Taxonomy" id="182803"/>
    <lineage>
        <taxon>Eukaryota</taxon>
        <taxon>Metazoa</taxon>
        <taxon>Ecdysozoa</taxon>
        <taxon>Arthropoda</taxon>
        <taxon>Chelicerata</taxon>
        <taxon>Arachnida</taxon>
        <taxon>Araneae</taxon>
        <taxon>Araneomorphae</taxon>
        <taxon>Entelegynae</taxon>
        <taxon>Araneoidea</taxon>
        <taxon>Araneidae</taxon>
        <taxon>Araneus</taxon>
    </lineage>
</organism>
<evidence type="ECO:0000313" key="2">
    <source>
        <dbReference type="EMBL" id="GBM43995.1"/>
    </source>
</evidence>
<gene>
    <name evidence="2" type="ORF">AVEN_187594_1</name>
</gene>
<dbReference type="SUPFAM" id="SSF56219">
    <property type="entry name" value="DNase I-like"/>
    <property type="match status" value="1"/>
</dbReference>
<dbReference type="GO" id="GO:0003824">
    <property type="term" value="F:catalytic activity"/>
    <property type="evidence" value="ECO:0007669"/>
    <property type="project" value="InterPro"/>
</dbReference>